<gene>
    <name evidence="1" type="ORF">RAG0_16192</name>
</gene>
<dbReference type="OrthoDB" id="4360026at2759"/>
<reference evidence="2" key="1">
    <citation type="submission" date="2016-03" db="EMBL/GenBank/DDBJ databases">
        <authorList>
            <person name="Guldener U."/>
        </authorList>
    </citation>
    <scope>NUCLEOTIDE SEQUENCE [LARGE SCALE GENOMIC DNA]</scope>
    <source>
        <strain evidence="2">04CH-RAC-A.6.1</strain>
    </source>
</reference>
<name>A0A1E1LPA8_9HELO</name>
<proteinExistence type="predicted"/>
<protein>
    <submittedName>
        <fullName evidence="1">Uncharacterized protein</fullName>
    </submittedName>
</protein>
<sequence>MSRRRFLHARVLGRACAVAGYDTLYAELFLRLDVLIAEEARESVTGGISTSNIFPQIIKSSVRYSIMNDHKRSIHIDAPESPIFLNGATQVLRQLEIRNVLYEHKIGINIGPDYNLPPDDVWATDDQEYLTQFETQLLYSPLPSDTHCEKGPLDSNRCVTR</sequence>
<dbReference type="Proteomes" id="UP000178912">
    <property type="component" value="Unassembled WGS sequence"/>
</dbReference>
<evidence type="ECO:0000313" key="1">
    <source>
        <dbReference type="EMBL" id="CZT12325.1"/>
    </source>
</evidence>
<dbReference type="AlphaFoldDB" id="A0A1E1LPA8"/>
<accession>A0A1E1LPA8</accession>
<organism evidence="1 2">
    <name type="scientific">Rhynchosporium agropyri</name>
    <dbReference type="NCBI Taxonomy" id="914238"/>
    <lineage>
        <taxon>Eukaryota</taxon>
        <taxon>Fungi</taxon>
        <taxon>Dikarya</taxon>
        <taxon>Ascomycota</taxon>
        <taxon>Pezizomycotina</taxon>
        <taxon>Leotiomycetes</taxon>
        <taxon>Helotiales</taxon>
        <taxon>Ploettnerulaceae</taxon>
        <taxon>Rhynchosporium</taxon>
    </lineage>
</organism>
<evidence type="ECO:0000313" key="2">
    <source>
        <dbReference type="Proteomes" id="UP000178912"/>
    </source>
</evidence>
<dbReference type="EMBL" id="FJUX01000158">
    <property type="protein sequence ID" value="CZT12325.1"/>
    <property type="molecule type" value="Genomic_DNA"/>
</dbReference>
<keyword evidence="2" id="KW-1185">Reference proteome</keyword>